<dbReference type="InterPro" id="IPR000847">
    <property type="entry name" value="LysR_HTH_N"/>
</dbReference>
<evidence type="ECO:0000313" key="6">
    <source>
        <dbReference type="EMBL" id="WBE24625.1"/>
    </source>
</evidence>
<dbReference type="InterPro" id="IPR036388">
    <property type="entry name" value="WH-like_DNA-bd_sf"/>
</dbReference>
<name>A0AAF0AIP9_9GAMM</name>
<keyword evidence="3" id="KW-0238">DNA-binding</keyword>
<evidence type="ECO:0000313" key="7">
    <source>
        <dbReference type="Proteomes" id="UP001212189"/>
    </source>
</evidence>
<dbReference type="PROSITE" id="PS50931">
    <property type="entry name" value="HTH_LYSR"/>
    <property type="match status" value="1"/>
</dbReference>
<dbReference type="PANTHER" id="PTHR30126:SF4">
    <property type="entry name" value="LYSR FAMILY TRANSCRIPTIONAL REGULATOR"/>
    <property type="match status" value="1"/>
</dbReference>
<keyword evidence="7" id="KW-1185">Reference proteome</keyword>
<dbReference type="Proteomes" id="UP001212189">
    <property type="component" value="Chromosome"/>
</dbReference>
<dbReference type="PANTHER" id="PTHR30126">
    <property type="entry name" value="HTH-TYPE TRANSCRIPTIONAL REGULATOR"/>
    <property type="match status" value="1"/>
</dbReference>
<evidence type="ECO:0000256" key="3">
    <source>
        <dbReference type="ARBA" id="ARBA00023125"/>
    </source>
</evidence>
<dbReference type="AlphaFoldDB" id="A0AAF0AIP9"/>
<accession>A0AAF0AIP9</accession>
<keyword evidence="2" id="KW-0805">Transcription regulation</keyword>
<protein>
    <submittedName>
        <fullName evidence="6">LysR family transcriptional regulator</fullName>
    </submittedName>
</protein>
<reference evidence="6 7" key="1">
    <citation type="submission" date="2022-12" db="EMBL/GenBank/DDBJ databases">
        <title>Coexistence and Characterization of a Novel Tigecycline Resistance gene tet(X) variant and blaNDM-1 in a Pseudomonas caeni Isolate of Chicken Origin.</title>
        <authorList>
            <person name="Lu X."/>
            <person name="Zhang L."/>
            <person name="Li R."/>
            <person name="Wang Z."/>
        </authorList>
    </citation>
    <scope>NUCLEOTIDE SEQUENCE [LARGE SCALE GENOMIC DNA]</scope>
    <source>
        <strain evidence="6 7">CE14</strain>
    </source>
</reference>
<dbReference type="FunFam" id="1.10.10.10:FF:000001">
    <property type="entry name" value="LysR family transcriptional regulator"/>
    <property type="match status" value="1"/>
</dbReference>
<dbReference type="Pfam" id="PF03466">
    <property type="entry name" value="LysR_substrate"/>
    <property type="match status" value="1"/>
</dbReference>
<dbReference type="Gene3D" id="1.10.10.10">
    <property type="entry name" value="Winged helix-like DNA-binding domain superfamily/Winged helix DNA-binding domain"/>
    <property type="match status" value="1"/>
</dbReference>
<dbReference type="Gene3D" id="3.40.190.10">
    <property type="entry name" value="Periplasmic binding protein-like II"/>
    <property type="match status" value="2"/>
</dbReference>
<dbReference type="Pfam" id="PF00126">
    <property type="entry name" value="HTH_1"/>
    <property type="match status" value="1"/>
</dbReference>
<dbReference type="RefSeq" id="WP_269817568.1">
    <property type="nucleotide sequence ID" value="NZ_CP114976.1"/>
</dbReference>
<organism evidence="6 7">
    <name type="scientific">Denitrificimonas caeni</name>
    <dbReference type="NCBI Taxonomy" id="521720"/>
    <lineage>
        <taxon>Bacteria</taxon>
        <taxon>Pseudomonadati</taxon>
        <taxon>Pseudomonadota</taxon>
        <taxon>Gammaproteobacteria</taxon>
        <taxon>Pseudomonadales</taxon>
        <taxon>Pseudomonadaceae</taxon>
        <taxon>Denitrificimonas</taxon>
    </lineage>
</organism>
<evidence type="ECO:0000256" key="4">
    <source>
        <dbReference type="ARBA" id="ARBA00023163"/>
    </source>
</evidence>
<comment type="similarity">
    <text evidence="1">Belongs to the LysR transcriptional regulatory family.</text>
</comment>
<proteinExistence type="inferred from homology"/>
<dbReference type="EMBL" id="CP114976">
    <property type="protein sequence ID" value="WBE24625.1"/>
    <property type="molecule type" value="Genomic_DNA"/>
</dbReference>
<dbReference type="KEGG" id="dce:O6P33_09635"/>
<dbReference type="PRINTS" id="PR00039">
    <property type="entry name" value="HTHLYSR"/>
</dbReference>
<evidence type="ECO:0000259" key="5">
    <source>
        <dbReference type="PROSITE" id="PS50931"/>
    </source>
</evidence>
<sequence length="310" mass="34282">MTLLITLDALQTLDAIERRQSFAAAAEELHRVPSAVSYTINKLEEDLGVELFDRSRRKAELTAIGRLVLEQGRQILTAAQELTALARQAADGWEVKLRICIESVLSCDAIYDLIEQFQRIQPKTEIRLSEEVLSGSWDALIDGRCDLVIGAEGMPPAPGYATHPLGQVLFEFAVAADHPLTHLPTPLATSAIQDHPTVIVADSSQRLPTRSAGLLDGRSRIYVPTIEHKIAAQCKGLGVGYLPHHRITQQLAQGQLVVLPLDAARPPVDISVAWQRSNNGKGLKWFVERLQRMQFDPEQGQLVEKNLEPF</sequence>
<dbReference type="GO" id="GO:0000976">
    <property type="term" value="F:transcription cis-regulatory region binding"/>
    <property type="evidence" value="ECO:0007669"/>
    <property type="project" value="TreeGrafter"/>
</dbReference>
<gene>
    <name evidence="6" type="ORF">O6P33_09635</name>
</gene>
<dbReference type="SUPFAM" id="SSF46785">
    <property type="entry name" value="Winged helix' DNA-binding domain"/>
    <property type="match status" value="1"/>
</dbReference>
<dbReference type="GO" id="GO:0003700">
    <property type="term" value="F:DNA-binding transcription factor activity"/>
    <property type="evidence" value="ECO:0007669"/>
    <property type="project" value="InterPro"/>
</dbReference>
<keyword evidence="4" id="KW-0804">Transcription</keyword>
<evidence type="ECO:0000256" key="1">
    <source>
        <dbReference type="ARBA" id="ARBA00009437"/>
    </source>
</evidence>
<feature type="domain" description="HTH lysR-type" evidence="5">
    <location>
        <begin position="5"/>
        <end position="62"/>
    </location>
</feature>
<dbReference type="InterPro" id="IPR036390">
    <property type="entry name" value="WH_DNA-bd_sf"/>
</dbReference>
<dbReference type="SUPFAM" id="SSF53850">
    <property type="entry name" value="Periplasmic binding protein-like II"/>
    <property type="match status" value="1"/>
</dbReference>
<evidence type="ECO:0000256" key="2">
    <source>
        <dbReference type="ARBA" id="ARBA00023015"/>
    </source>
</evidence>
<dbReference type="InterPro" id="IPR005119">
    <property type="entry name" value="LysR_subst-bd"/>
</dbReference>